<dbReference type="InterPro" id="IPR001611">
    <property type="entry name" value="Leu-rich_rpt"/>
</dbReference>
<evidence type="ECO:0000256" key="6">
    <source>
        <dbReference type="ARBA" id="ARBA00022989"/>
    </source>
</evidence>
<evidence type="ECO:0000256" key="9">
    <source>
        <dbReference type="SAM" id="Phobius"/>
    </source>
</evidence>
<dbReference type="PANTHER" id="PTHR48062:SF21">
    <property type="entry name" value="RECEPTOR-LIKE PROTEIN 12"/>
    <property type="match status" value="1"/>
</dbReference>
<dbReference type="FunFam" id="3.80.10.10:FF:000111">
    <property type="entry name" value="LRR receptor-like serine/threonine-protein kinase ERECTA"/>
    <property type="match status" value="1"/>
</dbReference>
<dbReference type="PANTHER" id="PTHR48062">
    <property type="entry name" value="RECEPTOR-LIKE PROTEIN 14"/>
    <property type="match status" value="1"/>
</dbReference>
<dbReference type="Gene3D" id="3.80.10.10">
    <property type="entry name" value="Ribonuclease Inhibitor"/>
    <property type="match status" value="1"/>
</dbReference>
<evidence type="ECO:0000256" key="2">
    <source>
        <dbReference type="ARBA" id="ARBA00009592"/>
    </source>
</evidence>
<dbReference type="OrthoDB" id="4691307at2759"/>
<evidence type="ECO:0000256" key="3">
    <source>
        <dbReference type="ARBA" id="ARBA00022614"/>
    </source>
</evidence>
<evidence type="ECO:0000313" key="11">
    <source>
        <dbReference type="Proteomes" id="UP000595140"/>
    </source>
</evidence>
<keyword evidence="3" id="KW-0433">Leucine-rich repeat</keyword>
<dbReference type="SUPFAM" id="SSF52058">
    <property type="entry name" value="L domain-like"/>
    <property type="match status" value="1"/>
</dbReference>
<keyword evidence="5" id="KW-0677">Repeat</keyword>
<dbReference type="GO" id="GO:0005886">
    <property type="term" value="C:plasma membrane"/>
    <property type="evidence" value="ECO:0007669"/>
    <property type="project" value="UniProtKB-SubCell"/>
</dbReference>
<feature type="transmembrane region" description="Helical" evidence="9">
    <location>
        <begin position="273"/>
        <end position="294"/>
    </location>
</feature>
<dbReference type="InterPro" id="IPR032675">
    <property type="entry name" value="LRR_dom_sf"/>
</dbReference>
<dbReference type="Proteomes" id="UP000595140">
    <property type="component" value="Unassembled WGS sequence"/>
</dbReference>
<dbReference type="GO" id="GO:0012505">
    <property type="term" value="C:endomembrane system"/>
    <property type="evidence" value="ECO:0007669"/>
    <property type="project" value="UniProtKB-SubCell"/>
</dbReference>
<evidence type="ECO:0000313" key="10">
    <source>
        <dbReference type="EMBL" id="VFQ93502.1"/>
    </source>
</evidence>
<keyword evidence="11" id="KW-1185">Reference proteome</keyword>
<dbReference type="Pfam" id="PF13855">
    <property type="entry name" value="LRR_8"/>
    <property type="match status" value="1"/>
</dbReference>
<gene>
    <name evidence="10" type="ORF">CCAM_LOCUS35278</name>
</gene>
<dbReference type="Pfam" id="PF00560">
    <property type="entry name" value="LRR_1"/>
    <property type="match status" value="2"/>
</dbReference>
<evidence type="ECO:0000256" key="4">
    <source>
        <dbReference type="ARBA" id="ARBA00022692"/>
    </source>
</evidence>
<evidence type="ECO:0000256" key="8">
    <source>
        <dbReference type="ARBA" id="ARBA00023180"/>
    </source>
</evidence>
<keyword evidence="7 9" id="KW-0472">Membrane</keyword>
<dbReference type="InterPro" id="IPR051502">
    <property type="entry name" value="RLP_Defense_Trigger"/>
</dbReference>
<dbReference type="AlphaFoldDB" id="A0A484MX97"/>
<evidence type="ECO:0000256" key="1">
    <source>
        <dbReference type="ARBA" id="ARBA00004167"/>
    </source>
</evidence>
<evidence type="ECO:0000256" key="5">
    <source>
        <dbReference type="ARBA" id="ARBA00022737"/>
    </source>
</evidence>
<keyword evidence="6 9" id="KW-1133">Transmembrane helix</keyword>
<organism evidence="10 11">
    <name type="scientific">Cuscuta campestris</name>
    <dbReference type="NCBI Taxonomy" id="132261"/>
    <lineage>
        <taxon>Eukaryota</taxon>
        <taxon>Viridiplantae</taxon>
        <taxon>Streptophyta</taxon>
        <taxon>Embryophyta</taxon>
        <taxon>Tracheophyta</taxon>
        <taxon>Spermatophyta</taxon>
        <taxon>Magnoliopsida</taxon>
        <taxon>eudicotyledons</taxon>
        <taxon>Gunneridae</taxon>
        <taxon>Pentapetalae</taxon>
        <taxon>asterids</taxon>
        <taxon>lamiids</taxon>
        <taxon>Solanales</taxon>
        <taxon>Convolvulaceae</taxon>
        <taxon>Cuscuteae</taxon>
        <taxon>Cuscuta</taxon>
        <taxon>Cuscuta subgen. Grammica</taxon>
        <taxon>Cuscuta sect. Cleistogrammica</taxon>
    </lineage>
</organism>
<keyword evidence="4 9" id="KW-0812">Transmembrane</keyword>
<keyword evidence="8" id="KW-0325">Glycoprotein</keyword>
<sequence>MTCFGEMMQSSPLPTAKLTKDNYKAHQTTLSAAGCFWSLSPSVKDVAGLGKLKNLEELHLRENLIYGDIDSSCLLCNLTSLRVLDLAINNFTGKIASTLANLTSLQHLDLLGNNFEDTVFLSSFANFSKLERFDLSCNNLTGVIPPELGNLMHVYSINLSHNFISGSIPNTFYNLKQIESLDLSFNNLSGTVPHQLVELNFLEVFNVSYNNLTGRTPDTGQFASFVESSYLGNPGLCCSVVNKSCTPDNEMPPPSSPSEEDDGDSGIIDMVDFLWSFGVSSIIMFLATMAVFRINPHLLNFVDRCALYLVAE</sequence>
<comment type="subcellular location">
    <subcellularLocation>
        <location evidence="1">Membrane</location>
        <topology evidence="1">Single-pass membrane protein</topology>
    </subcellularLocation>
</comment>
<protein>
    <recommendedName>
        <fullName evidence="12">Leucine-rich repeat-containing N-terminal plant-type domain-containing protein</fullName>
    </recommendedName>
</protein>
<dbReference type="EMBL" id="OOIL02004928">
    <property type="protein sequence ID" value="VFQ93502.1"/>
    <property type="molecule type" value="Genomic_DNA"/>
</dbReference>
<proteinExistence type="inferred from homology"/>
<evidence type="ECO:0000256" key="7">
    <source>
        <dbReference type="ARBA" id="ARBA00023136"/>
    </source>
</evidence>
<comment type="similarity">
    <text evidence="2">Belongs to the RLP family.</text>
</comment>
<name>A0A484MX97_9ASTE</name>
<evidence type="ECO:0008006" key="12">
    <source>
        <dbReference type="Google" id="ProtNLM"/>
    </source>
</evidence>
<reference evidence="10 11" key="1">
    <citation type="submission" date="2018-04" db="EMBL/GenBank/DDBJ databases">
        <authorList>
            <person name="Vogel A."/>
        </authorList>
    </citation>
    <scope>NUCLEOTIDE SEQUENCE [LARGE SCALE GENOMIC DNA]</scope>
</reference>
<accession>A0A484MX97</accession>